<dbReference type="InterPro" id="IPR011009">
    <property type="entry name" value="Kinase-like_dom_sf"/>
</dbReference>
<evidence type="ECO:0000313" key="2">
    <source>
        <dbReference type="EMBL" id="TFK19388.1"/>
    </source>
</evidence>
<dbReference type="SMART" id="SM00220">
    <property type="entry name" value="S_TKc"/>
    <property type="match status" value="1"/>
</dbReference>
<dbReference type="AlphaFoldDB" id="A0A5C3KU60"/>
<sequence length="396" mass="44942">MDQANSEHFRWTGDGSGLSVLYAVLRKVVYTQDLYRDLLSILGGLKTKAQLVVDAFQLLLSYPKRIKHDDRHHLLKALMRLSDRTQQYPTCLTLAQVECDDQPMTAGNFGEVYRGRFQGQNVALKVVKLYQKSAVLKNIQAVSREAIIWSNLSHRNVLPFYGIYQLDDKYKRICMVSPWMENGNVQDYLKQGLCPNRVWLLSDVASGIAYLHANGVIHGDIKGMNILITDSGHACLTDFGLSNIAESNIISWSSVCSSSSHSGTIRWQAPEFFNPEDEANRPKTTKSDIYAFACVCYEIMTGNIPFYEYSRDPTVMIKVMHGSRPSKPAPDSDAFVSFGLTELIWELMERCWQREPSLRPEAKDLLNDSSLCIHDSRPTFCWSEESRFRISMALPS</sequence>
<keyword evidence="2" id="KW-0418">Kinase</keyword>
<gene>
    <name evidence="2" type="ORF">FA15DRAFT_601582</name>
</gene>
<organism evidence="2 3">
    <name type="scientific">Coprinopsis marcescibilis</name>
    <name type="common">Agaric fungus</name>
    <name type="synonym">Psathyrella marcescibilis</name>
    <dbReference type="NCBI Taxonomy" id="230819"/>
    <lineage>
        <taxon>Eukaryota</taxon>
        <taxon>Fungi</taxon>
        <taxon>Dikarya</taxon>
        <taxon>Basidiomycota</taxon>
        <taxon>Agaricomycotina</taxon>
        <taxon>Agaricomycetes</taxon>
        <taxon>Agaricomycetidae</taxon>
        <taxon>Agaricales</taxon>
        <taxon>Agaricineae</taxon>
        <taxon>Psathyrellaceae</taxon>
        <taxon>Coprinopsis</taxon>
    </lineage>
</organism>
<dbReference type="Pfam" id="PF07714">
    <property type="entry name" value="PK_Tyr_Ser-Thr"/>
    <property type="match status" value="1"/>
</dbReference>
<evidence type="ECO:0000313" key="3">
    <source>
        <dbReference type="Proteomes" id="UP000307440"/>
    </source>
</evidence>
<dbReference type="GO" id="GO:0004674">
    <property type="term" value="F:protein serine/threonine kinase activity"/>
    <property type="evidence" value="ECO:0007669"/>
    <property type="project" value="TreeGrafter"/>
</dbReference>
<proteinExistence type="predicted"/>
<dbReference type="STRING" id="230819.A0A5C3KU60"/>
<dbReference type="InterPro" id="IPR000719">
    <property type="entry name" value="Prot_kinase_dom"/>
</dbReference>
<dbReference type="OrthoDB" id="122279at2759"/>
<feature type="domain" description="Protein kinase" evidence="1">
    <location>
        <begin position="98"/>
        <end position="380"/>
    </location>
</feature>
<protein>
    <submittedName>
        <fullName evidence="2">Kinase-like protein</fullName>
    </submittedName>
</protein>
<evidence type="ECO:0000259" key="1">
    <source>
        <dbReference type="PROSITE" id="PS50011"/>
    </source>
</evidence>
<dbReference type="Gene3D" id="1.10.510.10">
    <property type="entry name" value="Transferase(Phosphotransferase) domain 1"/>
    <property type="match status" value="1"/>
</dbReference>
<name>A0A5C3KU60_COPMA</name>
<dbReference type="PROSITE" id="PS50011">
    <property type="entry name" value="PROTEIN_KINASE_DOM"/>
    <property type="match status" value="1"/>
</dbReference>
<dbReference type="PROSITE" id="PS00108">
    <property type="entry name" value="PROTEIN_KINASE_ST"/>
    <property type="match status" value="1"/>
</dbReference>
<reference evidence="2 3" key="1">
    <citation type="journal article" date="2019" name="Nat. Ecol. Evol.">
        <title>Megaphylogeny resolves global patterns of mushroom evolution.</title>
        <authorList>
            <person name="Varga T."/>
            <person name="Krizsan K."/>
            <person name="Foldi C."/>
            <person name="Dima B."/>
            <person name="Sanchez-Garcia M."/>
            <person name="Sanchez-Ramirez S."/>
            <person name="Szollosi G.J."/>
            <person name="Szarkandi J.G."/>
            <person name="Papp V."/>
            <person name="Albert L."/>
            <person name="Andreopoulos W."/>
            <person name="Angelini C."/>
            <person name="Antonin V."/>
            <person name="Barry K.W."/>
            <person name="Bougher N.L."/>
            <person name="Buchanan P."/>
            <person name="Buyck B."/>
            <person name="Bense V."/>
            <person name="Catcheside P."/>
            <person name="Chovatia M."/>
            <person name="Cooper J."/>
            <person name="Damon W."/>
            <person name="Desjardin D."/>
            <person name="Finy P."/>
            <person name="Geml J."/>
            <person name="Haridas S."/>
            <person name="Hughes K."/>
            <person name="Justo A."/>
            <person name="Karasinski D."/>
            <person name="Kautmanova I."/>
            <person name="Kiss B."/>
            <person name="Kocsube S."/>
            <person name="Kotiranta H."/>
            <person name="LaButti K.M."/>
            <person name="Lechner B.E."/>
            <person name="Liimatainen K."/>
            <person name="Lipzen A."/>
            <person name="Lukacs Z."/>
            <person name="Mihaltcheva S."/>
            <person name="Morgado L.N."/>
            <person name="Niskanen T."/>
            <person name="Noordeloos M.E."/>
            <person name="Ohm R.A."/>
            <person name="Ortiz-Santana B."/>
            <person name="Ovrebo C."/>
            <person name="Racz N."/>
            <person name="Riley R."/>
            <person name="Savchenko A."/>
            <person name="Shiryaev A."/>
            <person name="Soop K."/>
            <person name="Spirin V."/>
            <person name="Szebenyi C."/>
            <person name="Tomsovsky M."/>
            <person name="Tulloss R.E."/>
            <person name="Uehling J."/>
            <person name="Grigoriev I.V."/>
            <person name="Vagvolgyi C."/>
            <person name="Papp T."/>
            <person name="Martin F.M."/>
            <person name="Miettinen O."/>
            <person name="Hibbett D.S."/>
            <person name="Nagy L.G."/>
        </authorList>
    </citation>
    <scope>NUCLEOTIDE SEQUENCE [LARGE SCALE GENOMIC DNA]</scope>
    <source>
        <strain evidence="2 3">CBS 121175</strain>
    </source>
</reference>
<keyword evidence="3" id="KW-1185">Reference proteome</keyword>
<dbReference type="PANTHER" id="PTHR44329:SF214">
    <property type="entry name" value="PROTEIN KINASE DOMAIN-CONTAINING PROTEIN"/>
    <property type="match status" value="1"/>
</dbReference>
<keyword evidence="2" id="KW-0808">Transferase</keyword>
<dbReference type="PANTHER" id="PTHR44329">
    <property type="entry name" value="SERINE/THREONINE-PROTEIN KINASE TNNI3K-RELATED"/>
    <property type="match status" value="1"/>
</dbReference>
<dbReference type="InterPro" id="IPR001245">
    <property type="entry name" value="Ser-Thr/Tyr_kinase_cat_dom"/>
</dbReference>
<dbReference type="GO" id="GO:0005524">
    <property type="term" value="F:ATP binding"/>
    <property type="evidence" value="ECO:0007669"/>
    <property type="project" value="InterPro"/>
</dbReference>
<dbReference type="InterPro" id="IPR008271">
    <property type="entry name" value="Ser/Thr_kinase_AS"/>
</dbReference>
<accession>A0A5C3KU60</accession>
<dbReference type="EMBL" id="ML210343">
    <property type="protein sequence ID" value="TFK19388.1"/>
    <property type="molecule type" value="Genomic_DNA"/>
</dbReference>
<dbReference type="InterPro" id="IPR051681">
    <property type="entry name" value="Ser/Thr_Kinases-Pseudokinases"/>
</dbReference>
<dbReference type="SUPFAM" id="SSF56112">
    <property type="entry name" value="Protein kinase-like (PK-like)"/>
    <property type="match status" value="1"/>
</dbReference>
<dbReference type="Proteomes" id="UP000307440">
    <property type="component" value="Unassembled WGS sequence"/>
</dbReference>